<keyword evidence="2 4" id="KW-0378">Hydrolase</keyword>
<keyword evidence="7" id="KW-1185">Reference proteome</keyword>
<dbReference type="PANTHER" id="PTHR22925">
    <property type="entry name" value="GLYCOSYL HYDROLASE 43 FAMILY MEMBER"/>
    <property type="match status" value="1"/>
</dbReference>
<dbReference type="SMART" id="SM00458">
    <property type="entry name" value="RICIN"/>
    <property type="match status" value="1"/>
</dbReference>
<dbReference type="InterPro" id="IPR023296">
    <property type="entry name" value="Glyco_hydro_beta-prop_sf"/>
</dbReference>
<comment type="caution">
    <text evidence="6">The sequence shown here is derived from an EMBL/GenBank/DDBJ whole genome shotgun (WGS) entry which is preliminary data.</text>
</comment>
<dbReference type="Pfam" id="PF14200">
    <property type="entry name" value="RicinB_lectin_2"/>
    <property type="match status" value="2"/>
</dbReference>
<protein>
    <submittedName>
        <fullName evidence="6">Ricin B lectin</fullName>
    </submittedName>
</protein>
<dbReference type="Proteomes" id="UP001153328">
    <property type="component" value="Unassembled WGS sequence"/>
</dbReference>
<proteinExistence type="inferred from homology"/>
<comment type="similarity">
    <text evidence="1 4">Belongs to the glycosyl hydrolase 43 family.</text>
</comment>
<dbReference type="InterPro" id="IPR035992">
    <property type="entry name" value="Ricin_B-like_lectins"/>
</dbReference>
<evidence type="ECO:0000256" key="3">
    <source>
        <dbReference type="ARBA" id="ARBA00023295"/>
    </source>
</evidence>
<name>A0A9W4H2Q1_9ACTN</name>
<dbReference type="CDD" id="cd18821">
    <property type="entry name" value="GH43_Pc3Gal43A-like"/>
    <property type="match status" value="1"/>
</dbReference>
<dbReference type="PROSITE" id="PS50231">
    <property type="entry name" value="RICIN_B_LECTIN"/>
    <property type="match status" value="1"/>
</dbReference>
<dbReference type="Pfam" id="PF04616">
    <property type="entry name" value="Glyco_hydro_43"/>
    <property type="match status" value="1"/>
</dbReference>
<evidence type="ECO:0000256" key="2">
    <source>
        <dbReference type="ARBA" id="ARBA00022801"/>
    </source>
</evidence>
<dbReference type="Gene3D" id="2.80.10.50">
    <property type="match status" value="1"/>
</dbReference>
<dbReference type="Gene3D" id="2.115.10.20">
    <property type="entry name" value="Glycosyl hydrolase domain, family 43"/>
    <property type="match status" value="1"/>
</dbReference>
<dbReference type="InterPro" id="IPR000772">
    <property type="entry name" value="Ricin_B_lectin"/>
</dbReference>
<dbReference type="GO" id="GO:0005975">
    <property type="term" value="P:carbohydrate metabolic process"/>
    <property type="evidence" value="ECO:0007669"/>
    <property type="project" value="InterPro"/>
</dbReference>
<dbReference type="AlphaFoldDB" id="A0A9W4H2Q1"/>
<sequence length="500" mass="52186">MSAPPVLLTAHARPGLLARTRLWRLLAAVLVVLAGAVAGAARAPAATAAVFTPGAAWQDSSGAPLQLHGLGIVKSGSTWYGFGENKSGESSSSASFQSIACYSSTDLAHWSRQADALTRQGSGDLGPGRVVERPKVIYNASTRTYVMYLHIDSSSYGEAKVGVATSSSPCGPYSYRGSFQPLGQQSRDIGLFQDTDGSAYLLTEDRANGLRIDRLSADYLSVTESVHLFGDYEAPAMVKANGRYYLFASSLTGWSTNDNVYSTATSLTGSWSSFRTFAPVGTHTYNSQTANVIPVAGSSGTTYVFAADRWTTGDLGSSPEVWLPLTLGGSTAVVTWQNSWTLDAASGTWTGTSNPADGTYQLTAAHSGKRLDVKDAATADGSGVVQWSANGGTNQQWRLARTTGSTYTVTGVGSGKLLEVPGSSTATGTRLDIWSANAGANQQWVLQATGSYTSTANRSYVLVSLSSGLAADVVSGSTADGAEVEQWTANGGANQTWSLS</sequence>
<dbReference type="EMBL" id="CAJVAX010000018">
    <property type="protein sequence ID" value="CAG7645857.1"/>
    <property type="molecule type" value="Genomic_DNA"/>
</dbReference>
<accession>A0A9W4H2Q1</accession>
<evidence type="ECO:0000259" key="5">
    <source>
        <dbReference type="SMART" id="SM00458"/>
    </source>
</evidence>
<dbReference type="RefSeq" id="WP_205044896.1">
    <property type="nucleotide sequence ID" value="NZ_CAJVAX010000018.1"/>
</dbReference>
<dbReference type="InterPro" id="IPR006710">
    <property type="entry name" value="Glyco_hydro_43"/>
</dbReference>
<evidence type="ECO:0000256" key="1">
    <source>
        <dbReference type="ARBA" id="ARBA00009865"/>
    </source>
</evidence>
<dbReference type="PANTHER" id="PTHR22925:SF3">
    <property type="entry name" value="GLYCOSYL HYDROLASE FAMILY PROTEIN 43"/>
    <property type="match status" value="1"/>
</dbReference>
<feature type="domain" description="Ricin B lectin" evidence="5">
    <location>
        <begin position="358"/>
        <end position="500"/>
    </location>
</feature>
<evidence type="ECO:0000313" key="7">
    <source>
        <dbReference type="Proteomes" id="UP001153328"/>
    </source>
</evidence>
<evidence type="ECO:0000313" key="6">
    <source>
        <dbReference type="EMBL" id="CAG7645857.1"/>
    </source>
</evidence>
<organism evidence="6 7">
    <name type="scientific">Actinacidiphila bryophytorum</name>
    <dbReference type="NCBI Taxonomy" id="1436133"/>
    <lineage>
        <taxon>Bacteria</taxon>
        <taxon>Bacillati</taxon>
        <taxon>Actinomycetota</taxon>
        <taxon>Actinomycetes</taxon>
        <taxon>Kitasatosporales</taxon>
        <taxon>Streptomycetaceae</taxon>
        <taxon>Actinacidiphila</taxon>
    </lineage>
</organism>
<dbReference type="SUPFAM" id="SSF50370">
    <property type="entry name" value="Ricin B-like lectins"/>
    <property type="match status" value="1"/>
</dbReference>
<reference evidence="6" key="1">
    <citation type="submission" date="2021-06" db="EMBL/GenBank/DDBJ databases">
        <authorList>
            <person name="Arsene-Ploetze F."/>
        </authorList>
    </citation>
    <scope>NUCLEOTIDE SEQUENCE</scope>
    <source>
        <strain evidence="6">SBRY1</strain>
    </source>
</reference>
<keyword evidence="3 4" id="KW-0326">Glycosidase</keyword>
<dbReference type="SUPFAM" id="SSF75005">
    <property type="entry name" value="Arabinanase/levansucrase/invertase"/>
    <property type="match status" value="1"/>
</dbReference>
<evidence type="ECO:0000256" key="4">
    <source>
        <dbReference type="RuleBase" id="RU361187"/>
    </source>
</evidence>
<dbReference type="CDD" id="cd00161">
    <property type="entry name" value="beta-trefoil_Ricin-like"/>
    <property type="match status" value="1"/>
</dbReference>
<gene>
    <name evidence="6" type="ORF">SBRY_40260</name>
</gene>
<dbReference type="GO" id="GO:0004553">
    <property type="term" value="F:hydrolase activity, hydrolyzing O-glycosyl compounds"/>
    <property type="evidence" value="ECO:0007669"/>
    <property type="project" value="InterPro"/>
</dbReference>